<dbReference type="SMART" id="SM00862">
    <property type="entry name" value="Trans_reg_C"/>
    <property type="match status" value="1"/>
</dbReference>
<sequence>MSAAPPARILVVDDDPTVAEVVVKYLERDGHQVDSVGDGAEALRRALADPPDLLVLDLMLPGMDGLQVCRKLRERRPVPVIMLTALGEEIDRVVGLETGADDYVTKPFSPRELALRVQSVLRRARGALVTTGTGVLRDADLVVDVGAHEVRLGGQEITLTAREYDLLAHLMRNPRQAFSRAALLNQVWGWSFGDSSTVTVHVRRLREKIEPDPTAPRRIVTVWGVGYRYEPVAP</sequence>
<comment type="caution">
    <text evidence="10">The sequence shown here is derived from an EMBL/GenBank/DDBJ whole genome shotgun (WGS) entry which is preliminary data.</text>
</comment>
<dbReference type="AlphaFoldDB" id="A0A7X0M9X6"/>
<dbReference type="PANTHER" id="PTHR48111">
    <property type="entry name" value="REGULATOR OF RPOS"/>
    <property type="match status" value="1"/>
</dbReference>
<dbReference type="InterPro" id="IPR039420">
    <property type="entry name" value="WalR-like"/>
</dbReference>
<dbReference type="RefSeq" id="WP_184987282.1">
    <property type="nucleotide sequence ID" value="NZ_BAAALO010000006.1"/>
</dbReference>
<dbReference type="GO" id="GO:0000156">
    <property type="term" value="F:phosphorelay response regulator activity"/>
    <property type="evidence" value="ECO:0007669"/>
    <property type="project" value="TreeGrafter"/>
</dbReference>
<keyword evidence="1 6" id="KW-0597">Phosphoprotein</keyword>
<dbReference type="InterPro" id="IPR001789">
    <property type="entry name" value="Sig_transdc_resp-reg_receiver"/>
</dbReference>
<dbReference type="GO" id="GO:0032993">
    <property type="term" value="C:protein-DNA complex"/>
    <property type="evidence" value="ECO:0007669"/>
    <property type="project" value="TreeGrafter"/>
</dbReference>
<dbReference type="Gene3D" id="3.40.50.2300">
    <property type="match status" value="1"/>
</dbReference>
<organism evidence="10 11">
    <name type="scientific">Sphaerisporangium rubeum</name>
    <dbReference type="NCBI Taxonomy" id="321317"/>
    <lineage>
        <taxon>Bacteria</taxon>
        <taxon>Bacillati</taxon>
        <taxon>Actinomycetota</taxon>
        <taxon>Actinomycetes</taxon>
        <taxon>Streptosporangiales</taxon>
        <taxon>Streptosporangiaceae</taxon>
        <taxon>Sphaerisporangium</taxon>
    </lineage>
</organism>
<dbReference type="Proteomes" id="UP000555564">
    <property type="component" value="Unassembled WGS sequence"/>
</dbReference>
<dbReference type="CDD" id="cd00383">
    <property type="entry name" value="trans_reg_C"/>
    <property type="match status" value="1"/>
</dbReference>
<gene>
    <name evidence="10" type="ORF">BJ992_006358</name>
</gene>
<evidence type="ECO:0000256" key="5">
    <source>
        <dbReference type="ARBA" id="ARBA00023163"/>
    </source>
</evidence>
<dbReference type="PROSITE" id="PS51755">
    <property type="entry name" value="OMPR_PHOB"/>
    <property type="match status" value="1"/>
</dbReference>
<accession>A0A7X0M9X6</accession>
<name>A0A7X0M9X6_9ACTN</name>
<feature type="domain" description="Response regulatory" evidence="8">
    <location>
        <begin position="8"/>
        <end position="121"/>
    </location>
</feature>
<evidence type="ECO:0000259" key="8">
    <source>
        <dbReference type="PROSITE" id="PS50110"/>
    </source>
</evidence>
<dbReference type="GO" id="GO:0005829">
    <property type="term" value="C:cytosol"/>
    <property type="evidence" value="ECO:0007669"/>
    <property type="project" value="TreeGrafter"/>
</dbReference>
<proteinExistence type="predicted"/>
<dbReference type="InterPro" id="IPR036388">
    <property type="entry name" value="WH-like_DNA-bd_sf"/>
</dbReference>
<dbReference type="InterPro" id="IPR011006">
    <property type="entry name" value="CheY-like_superfamily"/>
</dbReference>
<evidence type="ECO:0000313" key="11">
    <source>
        <dbReference type="Proteomes" id="UP000555564"/>
    </source>
</evidence>
<evidence type="ECO:0000256" key="7">
    <source>
        <dbReference type="PROSITE-ProRule" id="PRU01091"/>
    </source>
</evidence>
<dbReference type="InterPro" id="IPR016032">
    <property type="entry name" value="Sig_transdc_resp-reg_C-effctor"/>
</dbReference>
<dbReference type="Pfam" id="PF00072">
    <property type="entry name" value="Response_reg"/>
    <property type="match status" value="1"/>
</dbReference>
<dbReference type="FunFam" id="3.40.50.2300:FF:000001">
    <property type="entry name" value="DNA-binding response regulator PhoB"/>
    <property type="match status" value="1"/>
</dbReference>
<feature type="DNA-binding region" description="OmpR/PhoB-type" evidence="7">
    <location>
        <begin position="133"/>
        <end position="231"/>
    </location>
</feature>
<evidence type="ECO:0000256" key="1">
    <source>
        <dbReference type="ARBA" id="ARBA00022553"/>
    </source>
</evidence>
<dbReference type="SUPFAM" id="SSF52172">
    <property type="entry name" value="CheY-like"/>
    <property type="match status" value="1"/>
</dbReference>
<reference evidence="10 11" key="1">
    <citation type="submission" date="2020-08" db="EMBL/GenBank/DDBJ databases">
        <title>Sequencing the genomes of 1000 actinobacteria strains.</title>
        <authorList>
            <person name="Klenk H.-P."/>
        </authorList>
    </citation>
    <scope>NUCLEOTIDE SEQUENCE [LARGE SCALE GENOMIC DNA]</scope>
    <source>
        <strain evidence="10 11">DSM 44936</strain>
    </source>
</reference>
<dbReference type="GO" id="GO:0000976">
    <property type="term" value="F:transcription cis-regulatory region binding"/>
    <property type="evidence" value="ECO:0007669"/>
    <property type="project" value="TreeGrafter"/>
</dbReference>
<evidence type="ECO:0000256" key="2">
    <source>
        <dbReference type="ARBA" id="ARBA00023012"/>
    </source>
</evidence>
<dbReference type="PANTHER" id="PTHR48111:SF4">
    <property type="entry name" value="DNA-BINDING DUAL TRANSCRIPTIONAL REGULATOR OMPR"/>
    <property type="match status" value="1"/>
</dbReference>
<dbReference type="Gene3D" id="1.10.10.10">
    <property type="entry name" value="Winged helix-like DNA-binding domain superfamily/Winged helix DNA-binding domain"/>
    <property type="match status" value="1"/>
</dbReference>
<dbReference type="GO" id="GO:0006355">
    <property type="term" value="P:regulation of DNA-templated transcription"/>
    <property type="evidence" value="ECO:0007669"/>
    <property type="project" value="InterPro"/>
</dbReference>
<evidence type="ECO:0000256" key="4">
    <source>
        <dbReference type="ARBA" id="ARBA00023125"/>
    </source>
</evidence>
<evidence type="ECO:0000256" key="3">
    <source>
        <dbReference type="ARBA" id="ARBA00023015"/>
    </source>
</evidence>
<dbReference type="InterPro" id="IPR001867">
    <property type="entry name" value="OmpR/PhoB-type_DNA-bd"/>
</dbReference>
<feature type="domain" description="OmpR/PhoB-type" evidence="9">
    <location>
        <begin position="133"/>
        <end position="231"/>
    </location>
</feature>
<evidence type="ECO:0000259" key="9">
    <source>
        <dbReference type="PROSITE" id="PS51755"/>
    </source>
</evidence>
<keyword evidence="11" id="KW-1185">Reference proteome</keyword>
<keyword evidence="2" id="KW-0902">Two-component regulatory system</keyword>
<dbReference type="SMART" id="SM00448">
    <property type="entry name" value="REC"/>
    <property type="match status" value="1"/>
</dbReference>
<dbReference type="PROSITE" id="PS50110">
    <property type="entry name" value="RESPONSE_REGULATORY"/>
    <property type="match status" value="1"/>
</dbReference>
<dbReference type="EMBL" id="JACHIU010000001">
    <property type="protein sequence ID" value="MBB6476927.1"/>
    <property type="molecule type" value="Genomic_DNA"/>
</dbReference>
<evidence type="ECO:0000313" key="10">
    <source>
        <dbReference type="EMBL" id="MBB6476927.1"/>
    </source>
</evidence>
<keyword evidence="4 7" id="KW-0238">DNA-binding</keyword>
<dbReference type="Gene3D" id="6.10.250.690">
    <property type="match status" value="1"/>
</dbReference>
<dbReference type="FunFam" id="1.10.10.10:FF:000018">
    <property type="entry name" value="DNA-binding response regulator ResD"/>
    <property type="match status" value="1"/>
</dbReference>
<dbReference type="Pfam" id="PF00486">
    <property type="entry name" value="Trans_reg_C"/>
    <property type="match status" value="1"/>
</dbReference>
<protein>
    <submittedName>
        <fullName evidence="10">DNA-binding response OmpR family regulator</fullName>
    </submittedName>
</protein>
<dbReference type="SUPFAM" id="SSF46894">
    <property type="entry name" value="C-terminal effector domain of the bipartite response regulators"/>
    <property type="match status" value="1"/>
</dbReference>
<dbReference type="CDD" id="cd17574">
    <property type="entry name" value="REC_OmpR"/>
    <property type="match status" value="1"/>
</dbReference>
<keyword evidence="5" id="KW-0804">Transcription</keyword>
<feature type="modified residue" description="4-aspartylphosphate" evidence="6">
    <location>
        <position position="57"/>
    </location>
</feature>
<keyword evidence="3" id="KW-0805">Transcription regulation</keyword>
<evidence type="ECO:0000256" key="6">
    <source>
        <dbReference type="PROSITE-ProRule" id="PRU00169"/>
    </source>
</evidence>